<keyword evidence="2" id="KW-1185">Reference proteome</keyword>
<organism evidence="1 2">
    <name type="scientific">Bacillus taeanensis</name>
    <dbReference type="NCBI Taxonomy" id="273032"/>
    <lineage>
        <taxon>Bacteria</taxon>
        <taxon>Bacillati</taxon>
        <taxon>Bacillota</taxon>
        <taxon>Bacilli</taxon>
        <taxon>Bacillales</taxon>
        <taxon>Bacillaceae</taxon>
        <taxon>Bacillus</taxon>
    </lineage>
</organism>
<dbReference type="EMBL" id="QOCW01000038">
    <property type="protein sequence ID" value="RBW67410.1"/>
    <property type="molecule type" value="Genomic_DNA"/>
</dbReference>
<evidence type="ECO:0000313" key="1">
    <source>
        <dbReference type="EMBL" id="RBW67410.1"/>
    </source>
</evidence>
<protein>
    <recommendedName>
        <fullName evidence="3">YwhD family protein</fullName>
    </recommendedName>
</protein>
<dbReference type="Pfam" id="PF08741">
    <property type="entry name" value="YwhD"/>
    <property type="match status" value="1"/>
</dbReference>
<dbReference type="RefSeq" id="WP_113808379.1">
    <property type="nucleotide sequence ID" value="NZ_QOCW01000038.1"/>
</dbReference>
<comment type="caution">
    <text evidence="1">The sequence shown here is derived from an EMBL/GenBank/DDBJ whole genome shotgun (WGS) entry which is preliminary data.</text>
</comment>
<accession>A0A366XM19</accession>
<gene>
    <name evidence="1" type="ORF">DS031_22340</name>
</gene>
<evidence type="ECO:0000313" key="2">
    <source>
        <dbReference type="Proteomes" id="UP000253314"/>
    </source>
</evidence>
<reference evidence="1 2" key="1">
    <citation type="submission" date="2018-07" db="EMBL/GenBank/DDBJ databases">
        <title>Lottiidibacillus patelloidae gen. nov., sp. nov., isolated from the intestinal tract of a marine limpet and the reclassification of B. taeanensis BH030017T, B. algicola KMM 3737T and B. hwajinpoensis SW-72T as genus Lottiidibacillus.</title>
        <authorList>
            <person name="Liu R."/>
            <person name="Huang Z."/>
        </authorList>
    </citation>
    <scope>NUCLEOTIDE SEQUENCE [LARGE SCALE GENOMIC DNA]</scope>
    <source>
        <strain evidence="1 2">BH030017</strain>
    </source>
</reference>
<dbReference type="Proteomes" id="UP000253314">
    <property type="component" value="Unassembled WGS sequence"/>
</dbReference>
<dbReference type="OrthoDB" id="2374547at2"/>
<evidence type="ECO:0008006" key="3">
    <source>
        <dbReference type="Google" id="ProtNLM"/>
    </source>
</evidence>
<proteinExistence type="predicted"/>
<dbReference type="AlphaFoldDB" id="A0A366XM19"/>
<dbReference type="InterPro" id="IPR014852">
    <property type="entry name" value="YwhD"/>
</dbReference>
<sequence length="174" mass="19424">MNDFFNSGNKKAEFNIIKKKDSTDGHGGFGAGSFSLDNMSPVFVDPAEGEAFIDIGAMHARSKVEKGIKFLPDKGEVPNGKLYWLVWVTIFQGENGPYYGGLGACDMLVDREARRGYKMLPVHVNNMDRSRKGRIIVDEMDENSKTILADFLKSYNKEFWENSSAELKEALGAK</sequence>
<name>A0A366XM19_9BACI</name>